<dbReference type="InterPro" id="IPR007321">
    <property type="entry name" value="Transposase_28"/>
</dbReference>
<name>A0AA88XBC3_9ASTE</name>
<evidence type="ECO:0000313" key="3">
    <source>
        <dbReference type="Proteomes" id="UP001188597"/>
    </source>
</evidence>
<comment type="caution">
    <text evidence="2">The sequence shown here is derived from an EMBL/GenBank/DDBJ whole genome shotgun (WGS) entry which is preliminary data.</text>
</comment>
<accession>A0AA88XBC3</accession>
<reference evidence="2" key="1">
    <citation type="submission" date="2022-12" db="EMBL/GenBank/DDBJ databases">
        <title>Draft genome assemblies for two species of Escallonia (Escalloniales).</title>
        <authorList>
            <person name="Chanderbali A."/>
            <person name="Dervinis C."/>
            <person name="Anghel I."/>
            <person name="Soltis D."/>
            <person name="Soltis P."/>
            <person name="Zapata F."/>
        </authorList>
    </citation>
    <scope>NUCLEOTIDE SEQUENCE</scope>
    <source>
        <strain evidence="2">UCBG64.0493</strain>
        <tissue evidence="2">Leaf</tissue>
    </source>
</reference>
<evidence type="ECO:0000259" key="1">
    <source>
        <dbReference type="Pfam" id="PF04195"/>
    </source>
</evidence>
<dbReference type="EMBL" id="JAVXUP010000005">
    <property type="protein sequence ID" value="KAK3043581.1"/>
    <property type="molecule type" value="Genomic_DNA"/>
</dbReference>
<dbReference type="AlphaFoldDB" id="A0AA88XBC3"/>
<proteinExistence type="predicted"/>
<organism evidence="2 3">
    <name type="scientific">Escallonia herrerae</name>
    <dbReference type="NCBI Taxonomy" id="1293975"/>
    <lineage>
        <taxon>Eukaryota</taxon>
        <taxon>Viridiplantae</taxon>
        <taxon>Streptophyta</taxon>
        <taxon>Embryophyta</taxon>
        <taxon>Tracheophyta</taxon>
        <taxon>Spermatophyta</taxon>
        <taxon>Magnoliopsida</taxon>
        <taxon>eudicotyledons</taxon>
        <taxon>Gunneridae</taxon>
        <taxon>Pentapetalae</taxon>
        <taxon>asterids</taxon>
        <taxon>campanulids</taxon>
        <taxon>Escalloniales</taxon>
        <taxon>Escalloniaceae</taxon>
        <taxon>Escallonia</taxon>
    </lineage>
</organism>
<dbReference type="Proteomes" id="UP001188597">
    <property type="component" value="Unassembled WGS sequence"/>
</dbReference>
<gene>
    <name evidence="2" type="ORF">RJ639_002160</name>
</gene>
<protein>
    <recommendedName>
        <fullName evidence="1">Transposase (putative) gypsy type domain-containing protein</fullName>
    </recommendedName>
</protein>
<feature type="domain" description="Transposase (putative) gypsy type" evidence="1">
    <location>
        <begin position="10"/>
        <end position="68"/>
    </location>
</feature>
<dbReference type="Pfam" id="PF04195">
    <property type="entry name" value="Transposase_28"/>
    <property type="match status" value="1"/>
</dbReference>
<keyword evidence="3" id="KW-1185">Reference proteome</keyword>
<evidence type="ECO:0000313" key="2">
    <source>
        <dbReference type="EMBL" id="KAK3043581.1"/>
    </source>
</evidence>
<sequence length="109" mass="12768">MTTLDEIGVYCDMFINGFRVPLHPFFIRVLKVYRLVPGQFSPHAWSFMSFFIYQCHKLGLNPRVRVFSSANAASFFLSSLKILPTRQMKKKRKRAKKILVKLLPNLEFV</sequence>